<dbReference type="EMBL" id="SMRU01000027">
    <property type="protein sequence ID" value="TDF91795.1"/>
    <property type="molecule type" value="Genomic_DNA"/>
</dbReference>
<dbReference type="PANTHER" id="PTHR43316">
    <property type="entry name" value="HYDROLASE, HALOACID DELAHOGENASE-RELATED"/>
    <property type="match status" value="1"/>
</dbReference>
<comment type="caution">
    <text evidence="2">The sequence shown here is derived from an EMBL/GenBank/DDBJ whole genome shotgun (WGS) entry which is preliminary data.</text>
</comment>
<dbReference type="RefSeq" id="WP_133205993.1">
    <property type="nucleotide sequence ID" value="NZ_SMRU01000027.1"/>
</dbReference>
<keyword evidence="3" id="KW-1185">Reference proteome</keyword>
<dbReference type="Pfam" id="PF00702">
    <property type="entry name" value="Hydrolase"/>
    <property type="match status" value="1"/>
</dbReference>
<gene>
    <name evidence="2" type="ORF">E1809_19955</name>
</gene>
<keyword evidence="1 2" id="KW-0378">Hydrolase</keyword>
<evidence type="ECO:0000313" key="2">
    <source>
        <dbReference type="EMBL" id="TDF91795.1"/>
    </source>
</evidence>
<reference evidence="2 3" key="1">
    <citation type="submission" date="2019-03" db="EMBL/GenBank/DDBJ databases">
        <title>Whole genome sequence of Arthrobacter sp JH1-1.</title>
        <authorList>
            <person name="Trinh H.N."/>
        </authorList>
    </citation>
    <scope>NUCLEOTIDE SEQUENCE [LARGE SCALE GENOMIC DNA]</scope>
    <source>
        <strain evidence="2 3">JH1-1</strain>
    </source>
</reference>
<dbReference type="InterPro" id="IPR036412">
    <property type="entry name" value="HAD-like_sf"/>
</dbReference>
<dbReference type="Proteomes" id="UP000295511">
    <property type="component" value="Unassembled WGS sequence"/>
</dbReference>
<evidence type="ECO:0000313" key="3">
    <source>
        <dbReference type="Proteomes" id="UP000295511"/>
    </source>
</evidence>
<accession>A0A4R5KB99</accession>
<dbReference type="SUPFAM" id="SSF56784">
    <property type="entry name" value="HAD-like"/>
    <property type="match status" value="1"/>
</dbReference>
<proteinExistence type="predicted"/>
<sequence length="214" mass="23142">MISVVSLDIGGTVAVNSRGPVTAQIATLVGRPFPEVREFLQPYKCMRIEIEALADILNDALSPERDVRIELAGLLTAAKRTACDITTFSDVEKTLETLRDRGLKIVLFSNVLGAIAPTAGEAFPLTDLVDGVFYSCDIGAAKPSLAAFSYVQSEVGARREQILHVGDAVATDIEGATDAGWHSVLLDRERRHPNCIHSLEQIVESLERIGGTQR</sequence>
<dbReference type="GO" id="GO:0016787">
    <property type="term" value="F:hydrolase activity"/>
    <property type="evidence" value="ECO:0007669"/>
    <property type="project" value="UniProtKB-KW"/>
</dbReference>
<dbReference type="AlphaFoldDB" id="A0A4R5KB99"/>
<dbReference type="InterPro" id="IPR023214">
    <property type="entry name" value="HAD_sf"/>
</dbReference>
<dbReference type="PANTHER" id="PTHR43316:SF3">
    <property type="entry name" value="HALOACID DEHALOGENASE, TYPE II (AFU_ORTHOLOGUE AFUA_2G07750)-RELATED"/>
    <property type="match status" value="1"/>
</dbReference>
<organism evidence="2 3">
    <name type="scientific">Arthrobacter terricola</name>
    <dbReference type="NCBI Taxonomy" id="2547396"/>
    <lineage>
        <taxon>Bacteria</taxon>
        <taxon>Bacillati</taxon>
        <taxon>Actinomycetota</taxon>
        <taxon>Actinomycetes</taxon>
        <taxon>Micrococcales</taxon>
        <taxon>Micrococcaceae</taxon>
        <taxon>Arthrobacter</taxon>
    </lineage>
</organism>
<dbReference type="Gene3D" id="3.40.50.1000">
    <property type="entry name" value="HAD superfamily/HAD-like"/>
    <property type="match status" value="1"/>
</dbReference>
<protein>
    <submittedName>
        <fullName evidence="2">HAD family hydrolase</fullName>
    </submittedName>
</protein>
<evidence type="ECO:0000256" key="1">
    <source>
        <dbReference type="ARBA" id="ARBA00022801"/>
    </source>
</evidence>
<name>A0A4R5KB99_9MICC</name>
<dbReference type="OrthoDB" id="9797415at2"/>
<dbReference type="InterPro" id="IPR051540">
    <property type="entry name" value="S-2-haloacid_dehalogenase"/>
</dbReference>